<dbReference type="GO" id="GO:0080044">
    <property type="term" value="F:quercetin 7-O-glucosyltransferase activity"/>
    <property type="evidence" value="ECO:0007669"/>
    <property type="project" value="TreeGrafter"/>
</dbReference>
<gene>
    <name evidence="4" type="ORF">M6B38_111535</name>
</gene>
<organism evidence="4 5">
    <name type="scientific">Iris pallida</name>
    <name type="common">Sweet iris</name>
    <dbReference type="NCBI Taxonomy" id="29817"/>
    <lineage>
        <taxon>Eukaryota</taxon>
        <taxon>Viridiplantae</taxon>
        <taxon>Streptophyta</taxon>
        <taxon>Embryophyta</taxon>
        <taxon>Tracheophyta</taxon>
        <taxon>Spermatophyta</taxon>
        <taxon>Magnoliopsida</taxon>
        <taxon>Liliopsida</taxon>
        <taxon>Asparagales</taxon>
        <taxon>Iridaceae</taxon>
        <taxon>Iridoideae</taxon>
        <taxon>Irideae</taxon>
        <taxon>Iris</taxon>
    </lineage>
</organism>
<dbReference type="EMBL" id="JANAVB010043216">
    <property type="protein sequence ID" value="KAJ6793201.1"/>
    <property type="molecule type" value="Genomic_DNA"/>
</dbReference>
<dbReference type="Proteomes" id="UP001140949">
    <property type="component" value="Unassembled WGS sequence"/>
</dbReference>
<dbReference type="InterPro" id="IPR002213">
    <property type="entry name" value="UDP_glucos_trans"/>
</dbReference>
<dbReference type="SUPFAM" id="SSF53756">
    <property type="entry name" value="UDP-Glycosyltransferase/glycogen phosphorylase"/>
    <property type="match status" value="1"/>
</dbReference>
<evidence type="ECO:0000256" key="2">
    <source>
        <dbReference type="ARBA" id="ARBA00022679"/>
    </source>
</evidence>
<evidence type="ECO:0000256" key="3">
    <source>
        <dbReference type="SAM" id="MobiDB-lite"/>
    </source>
</evidence>
<feature type="region of interest" description="Disordered" evidence="3">
    <location>
        <begin position="202"/>
        <end position="221"/>
    </location>
</feature>
<reference evidence="4" key="2">
    <citation type="submission" date="2023-04" db="EMBL/GenBank/DDBJ databases">
        <authorList>
            <person name="Bruccoleri R.E."/>
            <person name="Oakeley E.J."/>
            <person name="Faust A.-M."/>
            <person name="Dessus-Babus S."/>
            <person name="Altorfer M."/>
            <person name="Burckhardt D."/>
            <person name="Oertli M."/>
            <person name="Naumann U."/>
            <person name="Petersen F."/>
            <person name="Wong J."/>
        </authorList>
    </citation>
    <scope>NUCLEOTIDE SEQUENCE</scope>
    <source>
        <strain evidence="4">GSM-AAB239-AS_SAM_17_03QT</strain>
        <tissue evidence="4">Leaf</tissue>
    </source>
</reference>
<proteinExistence type="inferred from homology"/>
<dbReference type="Gene3D" id="3.40.50.2000">
    <property type="entry name" value="Glycogen Phosphorylase B"/>
    <property type="match status" value="1"/>
</dbReference>
<keyword evidence="2" id="KW-0808">Transferase</keyword>
<reference evidence="4" key="1">
    <citation type="journal article" date="2023" name="GigaByte">
        <title>Genome assembly of the bearded iris, Iris pallida Lam.</title>
        <authorList>
            <person name="Bruccoleri R.E."/>
            <person name="Oakeley E.J."/>
            <person name="Faust A.M.E."/>
            <person name="Altorfer M."/>
            <person name="Dessus-Babus S."/>
            <person name="Burckhardt D."/>
            <person name="Oertli M."/>
            <person name="Naumann U."/>
            <person name="Petersen F."/>
            <person name="Wong J."/>
        </authorList>
    </citation>
    <scope>NUCLEOTIDE SEQUENCE</scope>
    <source>
        <strain evidence="4">GSM-AAB239-AS_SAM_17_03QT</strain>
    </source>
</reference>
<protein>
    <submittedName>
        <fullName evidence="4">Crocetin glucosyltransferase, chloroplastic-like</fullName>
    </submittedName>
</protein>
<evidence type="ECO:0000313" key="4">
    <source>
        <dbReference type="EMBL" id="KAJ6793201.1"/>
    </source>
</evidence>
<dbReference type="Pfam" id="PF00201">
    <property type="entry name" value="UDPGT"/>
    <property type="match status" value="1"/>
</dbReference>
<dbReference type="PANTHER" id="PTHR11926:SF1534">
    <property type="entry name" value="GLYCOSYLTRANSFERASE"/>
    <property type="match status" value="1"/>
</dbReference>
<sequence length="221" mass="24746">MFAALTSPRPPVLPHRSARRPDRRRPRHAEGHVRHSRQRARAVEFKTDCSDEHVRRAGGGRTLRCPGPSLDPDRSHSFVVGRSRTRFVQAGREGVHGVAGLEAPRLGRVRVVREHDSLEEGADGGDPERAEGQRAAVLWVLRRECRWEGLELQDDDENGMVVEWCSQVEVLSHPSVGCFVTHCGGTRPSRAWSAECRQSGCRSGRTRGRTPCWRRRSGGPE</sequence>
<feature type="region of interest" description="Disordered" evidence="3">
    <location>
        <begin position="1"/>
        <end position="40"/>
    </location>
</feature>
<evidence type="ECO:0000313" key="5">
    <source>
        <dbReference type="Proteomes" id="UP001140949"/>
    </source>
</evidence>
<dbReference type="GO" id="GO:0080043">
    <property type="term" value="F:quercetin 3-O-glucosyltransferase activity"/>
    <property type="evidence" value="ECO:0007669"/>
    <property type="project" value="TreeGrafter"/>
</dbReference>
<name>A0AAX6DN54_IRIPA</name>
<feature type="compositionally biased region" description="Basic residues" evidence="3">
    <location>
        <begin position="16"/>
        <end position="27"/>
    </location>
</feature>
<feature type="compositionally biased region" description="Basic residues" evidence="3">
    <location>
        <begin position="204"/>
        <end position="221"/>
    </location>
</feature>
<evidence type="ECO:0000256" key="1">
    <source>
        <dbReference type="ARBA" id="ARBA00009995"/>
    </source>
</evidence>
<comment type="similarity">
    <text evidence="1">Belongs to the UDP-glycosyltransferase family.</text>
</comment>
<dbReference type="PANTHER" id="PTHR11926">
    <property type="entry name" value="GLUCOSYL/GLUCURONOSYL TRANSFERASES"/>
    <property type="match status" value="1"/>
</dbReference>
<dbReference type="AlphaFoldDB" id="A0AAX6DN54"/>
<keyword evidence="5" id="KW-1185">Reference proteome</keyword>
<accession>A0AAX6DN54</accession>
<comment type="caution">
    <text evidence="4">The sequence shown here is derived from an EMBL/GenBank/DDBJ whole genome shotgun (WGS) entry which is preliminary data.</text>
</comment>